<sequence length="329" mass="35977">MQIDHLQKDSMNKKGAEKGDLFLLLVCFTLLLLALSGCDPTTLSSSSHTQNRTFTGSSTQPITYSSNPSDVLIRTFYGGGLQGSFSFGPQVSIYGDGSYILGLDRQGKLTTEELQQLLNALVNTYGVLSFSQQRFSDVQDENATFLELAFNGKQEELIYGTSSSDQDEYQRLGRALTAINEALKGPTQPYKASAISLLVRQTFSPDLHAHIPSWPLTDFTLAQAAVYECGPVPPDETSQNAETACLKFVIPEHAILLNGAQVQSIKEMLTGLQGDFTEQGLYYTVFLRPLLPDEVTRKQLAMFGSDQEIFRGVPLLSGKVPPIPSQTAS</sequence>
<proteinExistence type="predicted"/>
<protein>
    <submittedName>
        <fullName evidence="1">Uncharacterized protein</fullName>
    </submittedName>
</protein>
<dbReference type="Proteomes" id="UP000597444">
    <property type="component" value="Unassembled WGS sequence"/>
</dbReference>
<organism evidence="1 2">
    <name type="scientific">Reticulibacter mediterranei</name>
    <dbReference type="NCBI Taxonomy" id="2778369"/>
    <lineage>
        <taxon>Bacteria</taxon>
        <taxon>Bacillati</taxon>
        <taxon>Chloroflexota</taxon>
        <taxon>Ktedonobacteria</taxon>
        <taxon>Ktedonobacterales</taxon>
        <taxon>Reticulibacteraceae</taxon>
        <taxon>Reticulibacter</taxon>
    </lineage>
</organism>
<reference evidence="1" key="1">
    <citation type="submission" date="2020-10" db="EMBL/GenBank/DDBJ databases">
        <title>Taxonomic study of unclassified bacteria belonging to the class Ktedonobacteria.</title>
        <authorList>
            <person name="Yabe S."/>
            <person name="Wang C.M."/>
            <person name="Zheng Y."/>
            <person name="Sakai Y."/>
            <person name="Cavaletti L."/>
            <person name="Monciardini P."/>
            <person name="Donadio S."/>
        </authorList>
    </citation>
    <scope>NUCLEOTIDE SEQUENCE</scope>
    <source>
        <strain evidence="1">ID150040</strain>
    </source>
</reference>
<dbReference type="EMBL" id="BNJK01000001">
    <property type="protein sequence ID" value="GHO91430.1"/>
    <property type="molecule type" value="Genomic_DNA"/>
</dbReference>
<accession>A0A8J3IF70</accession>
<name>A0A8J3IF70_9CHLR</name>
<dbReference type="RefSeq" id="WP_220202326.1">
    <property type="nucleotide sequence ID" value="NZ_BNJK01000001.1"/>
</dbReference>
<comment type="caution">
    <text evidence="1">The sequence shown here is derived from an EMBL/GenBank/DDBJ whole genome shotgun (WGS) entry which is preliminary data.</text>
</comment>
<gene>
    <name evidence="1" type="ORF">KSF_014780</name>
</gene>
<dbReference type="AlphaFoldDB" id="A0A8J3IF70"/>
<evidence type="ECO:0000313" key="1">
    <source>
        <dbReference type="EMBL" id="GHO91430.1"/>
    </source>
</evidence>
<keyword evidence="2" id="KW-1185">Reference proteome</keyword>
<evidence type="ECO:0000313" key="2">
    <source>
        <dbReference type="Proteomes" id="UP000597444"/>
    </source>
</evidence>